<dbReference type="Proteomes" id="UP000786811">
    <property type="component" value="Unassembled WGS sequence"/>
</dbReference>
<evidence type="ECO:0000313" key="2">
    <source>
        <dbReference type="Proteomes" id="UP000786811"/>
    </source>
</evidence>
<name>A0A8J2HN75_COTCN</name>
<evidence type="ECO:0000313" key="1">
    <source>
        <dbReference type="EMBL" id="CAG5103251.1"/>
    </source>
</evidence>
<accession>A0A8J2HN75</accession>
<comment type="caution">
    <text evidence="1">The sequence shown here is derived from an EMBL/GenBank/DDBJ whole genome shotgun (WGS) entry which is preliminary data.</text>
</comment>
<sequence length="100" mass="11064">MVKETKEHGLKLNLNKTVAIILGSTGKLRLLNIASLPPIVIDGIALPYVTTIKCLGLTVSNNLSWKNHVSNTGKKVNSALYSLKKMYFDVPKDLQTKRIM</sequence>
<gene>
    <name evidence="1" type="ORF">HICCMSTLAB_LOCUS11416</name>
</gene>
<reference evidence="1" key="1">
    <citation type="submission" date="2021-04" db="EMBL/GenBank/DDBJ databases">
        <authorList>
            <person name="Chebbi M.A.C M."/>
        </authorList>
    </citation>
    <scope>NUCLEOTIDE SEQUENCE</scope>
</reference>
<protein>
    <submittedName>
        <fullName evidence="1">Uncharacterized protein</fullName>
    </submittedName>
</protein>
<dbReference type="OrthoDB" id="5953030at2759"/>
<dbReference type="AlphaFoldDB" id="A0A8J2HN75"/>
<dbReference type="EMBL" id="CAJNRD030001123">
    <property type="protein sequence ID" value="CAG5103251.1"/>
    <property type="molecule type" value="Genomic_DNA"/>
</dbReference>
<proteinExistence type="predicted"/>
<keyword evidence="2" id="KW-1185">Reference proteome</keyword>
<organism evidence="1 2">
    <name type="scientific">Cotesia congregata</name>
    <name type="common">Parasitoid wasp</name>
    <name type="synonym">Apanteles congregatus</name>
    <dbReference type="NCBI Taxonomy" id="51543"/>
    <lineage>
        <taxon>Eukaryota</taxon>
        <taxon>Metazoa</taxon>
        <taxon>Ecdysozoa</taxon>
        <taxon>Arthropoda</taxon>
        <taxon>Hexapoda</taxon>
        <taxon>Insecta</taxon>
        <taxon>Pterygota</taxon>
        <taxon>Neoptera</taxon>
        <taxon>Endopterygota</taxon>
        <taxon>Hymenoptera</taxon>
        <taxon>Apocrita</taxon>
        <taxon>Ichneumonoidea</taxon>
        <taxon>Braconidae</taxon>
        <taxon>Microgastrinae</taxon>
        <taxon>Cotesia</taxon>
    </lineage>
</organism>